<dbReference type="AlphaFoldDB" id="A0A2I0QR20"/>
<dbReference type="NCBIfam" id="TIGR04104">
    <property type="entry name" value="cxxc_20_cxxc"/>
    <property type="match status" value="1"/>
</dbReference>
<accession>A0A2I0QR20</accession>
<keyword evidence="1" id="KW-1133">Transmembrane helix</keyword>
<feature type="transmembrane region" description="Helical" evidence="1">
    <location>
        <begin position="45"/>
        <end position="63"/>
    </location>
</feature>
<dbReference type="RefSeq" id="WP_101332545.1">
    <property type="nucleotide sequence ID" value="NZ_PJNH01000004.1"/>
</dbReference>
<keyword evidence="3" id="KW-1185">Reference proteome</keyword>
<keyword evidence="1" id="KW-0472">Membrane</keyword>
<feature type="transmembrane region" description="Helical" evidence="1">
    <location>
        <begin position="148"/>
        <end position="170"/>
    </location>
</feature>
<feature type="transmembrane region" description="Helical" evidence="1">
    <location>
        <begin position="69"/>
        <end position="85"/>
    </location>
</feature>
<dbReference type="EMBL" id="PJNH01000004">
    <property type="protein sequence ID" value="PKR76795.1"/>
    <property type="molecule type" value="Genomic_DNA"/>
</dbReference>
<organism evidence="2 3">
    <name type="scientific">Halalkalibacillus sediminis</name>
    <dbReference type="NCBI Taxonomy" id="2018042"/>
    <lineage>
        <taxon>Bacteria</taxon>
        <taxon>Bacillati</taxon>
        <taxon>Bacillota</taxon>
        <taxon>Bacilli</taxon>
        <taxon>Bacillales</taxon>
        <taxon>Bacillaceae</taxon>
        <taxon>Halalkalibacillus</taxon>
    </lineage>
</organism>
<feature type="transmembrane region" description="Helical" evidence="1">
    <location>
        <begin position="177"/>
        <end position="196"/>
    </location>
</feature>
<dbReference type="InterPro" id="IPR026369">
    <property type="entry name" value="CxxC_20_CxxC"/>
</dbReference>
<keyword evidence="1" id="KW-0812">Transmembrane</keyword>
<comment type="caution">
    <text evidence="2">The sequence shown here is derived from an EMBL/GenBank/DDBJ whole genome shotgun (WGS) entry which is preliminary data.</text>
</comment>
<dbReference type="Proteomes" id="UP000243524">
    <property type="component" value="Unassembled WGS sequence"/>
</dbReference>
<gene>
    <name evidence="2" type="ORF">CEY16_13325</name>
</gene>
<name>A0A2I0QR20_9BACI</name>
<feature type="transmembrane region" description="Helical" evidence="1">
    <location>
        <begin position="106"/>
        <end position="124"/>
    </location>
</feature>
<evidence type="ECO:0008006" key="4">
    <source>
        <dbReference type="Google" id="ProtNLM"/>
    </source>
</evidence>
<evidence type="ECO:0000256" key="1">
    <source>
        <dbReference type="SAM" id="Phobius"/>
    </source>
</evidence>
<protein>
    <recommendedName>
        <fullName evidence="4">Cxxc_20_cxxc protein</fullName>
    </recommendedName>
</protein>
<proteinExistence type="predicted"/>
<sequence length="319" mass="36698">MPTCQSCGKEWSWKQTFRKMFSLDKGLVCPYCGKKQYQTKASKKNMFYVTLIILSPLLLPAAIELKLVMLLSLFIISILSFPYIINLANKEDPIFGFSNLIKNKKYLWTFLTLFLSALFLNYIFPRNFPLASSPRLILNIPLETREGINTIGIIALTLLLGSLVFLALGLNKYRVRLIILFIIVFMVLPSLLFSAYQRTVAEGIDAISYDRDSSLCEYERVDGKKMVFNCQMTFENHSGENVDFWIEFPEDKTMKREIPLAKLINENGPYEVMIPADRPRTVYIEGQLDIAEYEDDFQSGGWSIFNVMISSENKSREVD</sequence>
<dbReference type="OrthoDB" id="2476187at2"/>
<evidence type="ECO:0000313" key="3">
    <source>
        <dbReference type="Proteomes" id="UP000243524"/>
    </source>
</evidence>
<reference evidence="2 3" key="1">
    <citation type="submission" date="2017-06" db="EMBL/GenBank/DDBJ databases">
        <title>the draft geome sequence of Illustriluteabacillus marina B3227.</title>
        <authorList>
            <person name="He R.-H."/>
            <person name="Du Z.-J."/>
        </authorList>
    </citation>
    <scope>NUCLEOTIDE SEQUENCE [LARGE SCALE GENOMIC DNA]</scope>
    <source>
        <strain evidence="2 3">B3227</strain>
    </source>
</reference>
<evidence type="ECO:0000313" key="2">
    <source>
        <dbReference type="EMBL" id="PKR76795.1"/>
    </source>
</evidence>